<dbReference type="EnsemblMetazoa" id="XM_029489793.1">
    <property type="protein sequence ID" value="XP_029345653.1"/>
    <property type="gene ID" value="LOC100162825"/>
</dbReference>
<dbReference type="FunFam" id="2.60.40.10:FF:000376">
    <property type="entry name" value="CLUMA_CG000981, isoform A"/>
    <property type="match status" value="1"/>
</dbReference>
<dbReference type="Pfam" id="PF13927">
    <property type="entry name" value="Ig_3"/>
    <property type="match status" value="2"/>
</dbReference>
<dbReference type="InterPro" id="IPR051170">
    <property type="entry name" value="Neural/epithelial_adhesion"/>
</dbReference>
<dbReference type="OrthoDB" id="10012075at2759"/>
<evidence type="ECO:0000256" key="1">
    <source>
        <dbReference type="ARBA" id="ARBA00004236"/>
    </source>
</evidence>
<feature type="domain" description="Ig-like" evidence="10">
    <location>
        <begin position="34"/>
        <end position="119"/>
    </location>
</feature>
<dbReference type="GO" id="GO:0043005">
    <property type="term" value="C:neuron projection"/>
    <property type="evidence" value="ECO:0007669"/>
    <property type="project" value="TreeGrafter"/>
</dbReference>
<keyword evidence="8" id="KW-0393">Immunoglobulin domain</keyword>
<evidence type="ECO:0000256" key="5">
    <source>
        <dbReference type="ARBA" id="ARBA00023136"/>
    </source>
</evidence>
<name>A0A8R2JRU0_ACYPI</name>
<dbReference type="InterPro" id="IPR036179">
    <property type="entry name" value="Ig-like_dom_sf"/>
</dbReference>
<dbReference type="InterPro" id="IPR003599">
    <property type="entry name" value="Ig_sub"/>
</dbReference>
<evidence type="ECO:0000256" key="2">
    <source>
        <dbReference type="ARBA" id="ARBA00022475"/>
    </source>
</evidence>
<dbReference type="PANTHER" id="PTHR12231">
    <property type="entry name" value="CTX-RELATED TYPE I TRANSMEMBRANE PROTEIN"/>
    <property type="match status" value="1"/>
</dbReference>
<reference evidence="12" key="1">
    <citation type="submission" date="2010-06" db="EMBL/GenBank/DDBJ databases">
        <authorList>
            <person name="Jiang H."/>
            <person name="Abraham K."/>
            <person name="Ali S."/>
            <person name="Alsbrooks S.L."/>
            <person name="Anim B.N."/>
            <person name="Anosike U.S."/>
            <person name="Attaway T."/>
            <person name="Bandaranaike D.P."/>
            <person name="Battles P.K."/>
            <person name="Bell S.N."/>
            <person name="Bell A.V."/>
            <person name="Beltran B."/>
            <person name="Bickham C."/>
            <person name="Bustamante Y."/>
            <person name="Caleb T."/>
            <person name="Canada A."/>
            <person name="Cardenas V."/>
            <person name="Carter K."/>
            <person name="Chacko J."/>
            <person name="Chandrabose M.N."/>
            <person name="Chavez D."/>
            <person name="Chavez A."/>
            <person name="Chen L."/>
            <person name="Chu H.-S."/>
            <person name="Claassen K.J."/>
            <person name="Cockrell R."/>
            <person name="Collins M."/>
            <person name="Cooper J.A."/>
            <person name="Cree A."/>
            <person name="Curry S.M."/>
            <person name="Da Y."/>
            <person name="Dao M.D."/>
            <person name="Das B."/>
            <person name="Davila M.-L."/>
            <person name="Davy-Carroll L."/>
            <person name="Denson S."/>
            <person name="Dinh H."/>
            <person name="Ebong V.E."/>
            <person name="Edwards J.R."/>
            <person name="Egan A."/>
            <person name="El-Daye J."/>
            <person name="Escobedo L."/>
            <person name="Fernandez S."/>
            <person name="Fernando P.R."/>
            <person name="Flagg N."/>
            <person name="Forbes L.D."/>
            <person name="Fowler R.G."/>
            <person name="Fu Q."/>
            <person name="Gabisi R.A."/>
            <person name="Ganer J."/>
            <person name="Garbino Pronczuk A."/>
            <person name="Garcia R.M."/>
            <person name="Garner T."/>
            <person name="Garrett T.E."/>
            <person name="Gonzalez D.A."/>
            <person name="Hamid H."/>
            <person name="Hawkins E.S."/>
            <person name="Hirani K."/>
            <person name="Hogues M.E."/>
            <person name="Hollins B."/>
            <person name="Hsiao C.-H."/>
            <person name="Jabil R."/>
            <person name="James M.L."/>
            <person name="Jhangiani S.N."/>
            <person name="Johnson B."/>
            <person name="Johnson Q."/>
            <person name="Joshi V."/>
            <person name="Kalu J.B."/>
            <person name="Kam C."/>
            <person name="Kashfia A."/>
            <person name="Keebler J."/>
            <person name="Kisamo H."/>
            <person name="Kovar C.L."/>
            <person name="Lago L.A."/>
            <person name="Lai C.-Y."/>
            <person name="Laidlaw J."/>
            <person name="Lara F."/>
            <person name="Le T.-K."/>
            <person name="Lee S.L."/>
            <person name="Legall F.H."/>
            <person name="Lemon S.J."/>
            <person name="Lewis L.R."/>
            <person name="Li B."/>
            <person name="Liu Y."/>
            <person name="Liu Y.-S."/>
            <person name="Lopez J."/>
            <person name="Lozado R.J."/>
            <person name="Lu J."/>
            <person name="Madu R.C."/>
            <person name="Maheshwari M."/>
            <person name="Maheshwari R."/>
            <person name="Malloy K."/>
            <person name="Martinez E."/>
            <person name="Mathew T."/>
            <person name="Mercado I.C."/>
            <person name="Mercado C."/>
            <person name="Meyer B."/>
            <person name="Montgomery K."/>
            <person name="Morgan M.B."/>
            <person name="Munidasa M."/>
            <person name="Nazareth L.V."/>
            <person name="Nelson J."/>
            <person name="Ng B.M."/>
            <person name="Nguyen N.B."/>
            <person name="Nguyen P.Q."/>
            <person name="Nguyen T."/>
            <person name="Obregon M."/>
            <person name="Okwuonu G.O."/>
            <person name="Onwere C.G."/>
            <person name="Orozco G."/>
            <person name="Parra A."/>
            <person name="Patel S."/>
            <person name="Patil S."/>
            <person name="Perez A."/>
            <person name="Perez Y."/>
            <person name="Pham C."/>
            <person name="Primus E.L."/>
            <person name="Pu L.-L."/>
            <person name="Puazo M."/>
            <person name="Qin X."/>
            <person name="Quiroz J.B."/>
            <person name="Reese J."/>
            <person name="Richards S."/>
            <person name="Rives C.M."/>
            <person name="Robberts R."/>
            <person name="Ruiz S.J."/>
            <person name="Ruiz M.J."/>
            <person name="Santibanez J."/>
            <person name="Schneider B.W."/>
            <person name="Sisson I."/>
            <person name="Smith M."/>
            <person name="Sodergren E."/>
            <person name="Song X.-Z."/>
            <person name="Song B.B."/>
            <person name="Summersgill H."/>
            <person name="Thelus R."/>
            <person name="Thornton R.D."/>
            <person name="Trejos Z.Y."/>
            <person name="Usmani K."/>
            <person name="Vattathil S."/>
            <person name="Villasana D."/>
            <person name="Walker D.L."/>
            <person name="Wang S."/>
            <person name="Wang K."/>
            <person name="White C.S."/>
            <person name="Williams A.C."/>
            <person name="Williamson J."/>
            <person name="Wilson K."/>
            <person name="Woghiren I.O."/>
            <person name="Woodworth J.R."/>
            <person name="Worley K.C."/>
            <person name="Wright R.A."/>
            <person name="Wu W."/>
            <person name="Young L."/>
            <person name="Zhang L."/>
            <person name="Zhang J."/>
            <person name="Zhu Y."/>
            <person name="Muzny D.M."/>
            <person name="Weinstock G."/>
            <person name="Gibbs R.A."/>
        </authorList>
    </citation>
    <scope>NUCLEOTIDE SEQUENCE [LARGE SCALE GENOMIC DNA]</scope>
    <source>
        <strain evidence="12">LSR1</strain>
    </source>
</reference>
<dbReference type="AlphaFoldDB" id="A0A8R2JRU0"/>
<reference evidence="11" key="2">
    <citation type="submission" date="2022-06" db="UniProtKB">
        <authorList>
            <consortium name="EnsemblMetazoa"/>
        </authorList>
    </citation>
    <scope>IDENTIFICATION</scope>
</reference>
<dbReference type="SMART" id="SM00409">
    <property type="entry name" value="IG"/>
    <property type="match status" value="3"/>
</dbReference>
<evidence type="ECO:0000256" key="4">
    <source>
        <dbReference type="ARBA" id="ARBA00022737"/>
    </source>
</evidence>
<keyword evidence="12" id="KW-1185">Reference proteome</keyword>
<feature type="domain" description="Ig-like" evidence="10">
    <location>
        <begin position="231"/>
        <end position="329"/>
    </location>
</feature>
<dbReference type="Proteomes" id="UP000007819">
    <property type="component" value="Chromosome A2"/>
</dbReference>
<dbReference type="InterPro" id="IPR007110">
    <property type="entry name" value="Ig-like_dom"/>
</dbReference>
<dbReference type="SMART" id="SM00408">
    <property type="entry name" value="IGc2"/>
    <property type="match status" value="3"/>
</dbReference>
<keyword evidence="5" id="KW-0472">Membrane</keyword>
<dbReference type="FunFam" id="2.60.40.10:FF:000392">
    <property type="entry name" value="CLUMA_CG000981, isoform A"/>
    <property type="match status" value="1"/>
</dbReference>
<keyword evidence="7" id="KW-0325">Glycoprotein</keyword>
<keyword evidence="3 9" id="KW-0732">Signal</keyword>
<evidence type="ECO:0000313" key="12">
    <source>
        <dbReference type="Proteomes" id="UP000007819"/>
    </source>
</evidence>
<proteinExistence type="predicted"/>
<evidence type="ECO:0000256" key="7">
    <source>
        <dbReference type="ARBA" id="ARBA00023180"/>
    </source>
</evidence>
<accession>A0A8R2JRU0</accession>
<dbReference type="SUPFAM" id="SSF48726">
    <property type="entry name" value="Immunoglobulin"/>
    <property type="match status" value="3"/>
</dbReference>
<keyword evidence="6" id="KW-1015">Disulfide bond</keyword>
<dbReference type="InterPro" id="IPR013098">
    <property type="entry name" value="Ig_I-set"/>
</dbReference>
<dbReference type="PANTHER" id="PTHR12231:SF272">
    <property type="entry name" value="DPR-INTERACTING PROTEIN THETA"/>
    <property type="match status" value="1"/>
</dbReference>
<evidence type="ECO:0000256" key="6">
    <source>
        <dbReference type="ARBA" id="ARBA00023157"/>
    </source>
</evidence>
<keyword evidence="4" id="KW-0677">Repeat</keyword>
<organism evidence="11 12">
    <name type="scientific">Acyrthosiphon pisum</name>
    <name type="common">Pea aphid</name>
    <dbReference type="NCBI Taxonomy" id="7029"/>
    <lineage>
        <taxon>Eukaryota</taxon>
        <taxon>Metazoa</taxon>
        <taxon>Ecdysozoa</taxon>
        <taxon>Arthropoda</taxon>
        <taxon>Hexapoda</taxon>
        <taxon>Insecta</taxon>
        <taxon>Pterygota</taxon>
        <taxon>Neoptera</taxon>
        <taxon>Paraneoptera</taxon>
        <taxon>Hemiptera</taxon>
        <taxon>Sternorrhyncha</taxon>
        <taxon>Aphidomorpha</taxon>
        <taxon>Aphidoidea</taxon>
        <taxon>Aphididae</taxon>
        <taxon>Macrosiphini</taxon>
        <taxon>Acyrthosiphon</taxon>
    </lineage>
</organism>
<evidence type="ECO:0000256" key="3">
    <source>
        <dbReference type="ARBA" id="ARBA00022729"/>
    </source>
</evidence>
<dbReference type="FunFam" id="2.60.40.10:FF:000328">
    <property type="entry name" value="CLUMA_CG000981, isoform A"/>
    <property type="match status" value="1"/>
</dbReference>
<dbReference type="Gene3D" id="2.60.40.10">
    <property type="entry name" value="Immunoglobulins"/>
    <property type="match status" value="3"/>
</dbReference>
<dbReference type="InterPro" id="IPR003598">
    <property type="entry name" value="Ig_sub2"/>
</dbReference>
<dbReference type="InterPro" id="IPR013783">
    <property type="entry name" value="Ig-like_fold"/>
</dbReference>
<protein>
    <recommendedName>
        <fullName evidence="10">Ig-like domain-containing protein</fullName>
    </recommendedName>
</protein>
<dbReference type="Pfam" id="PF07679">
    <property type="entry name" value="I-set"/>
    <property type="match status" value="1"/>
</dbReference>
<evidence type="ECO:0000259" key="10">
    <source>
        <dbReference type="PROSITE" id="PS50835"/>
    </source>
</evidence>
<dbReference type="GO" id="GO:0005886">
    <property type="term" value="C:plasma membrane"/>
    <property type="evidence" value="ECO:0007669"/>
    <property type="project" value="UniProtKB-SubCell"/>
</dbReference>
<evidence type="ECO:0000313" key="11">
    <source>
        <dbReference type="EnsemblMetazoa" id="XP_029345653.1"/>
    </source>
</evidence>
<feature type="signal peptide" evidence="9">
    <location>
        <begin position="1"/>
        <end position="21"/>
    </location>
</feature>
<evidence type="ECO:0000256" key="8">
    <source>
        <dbReference type="ARBA" id="ARBA00023319"/>
    </source>
</evidence>
<dbReference type="KEGG" id="api:100162825"/>
<dbReference type="PROSITE" id="PS50835">
    <property type="entry name" value="IG_LIKE"/>
    <property type="match status" value="3"/>
</dbReference>
<evidence type="ECO:0000256" key="9">
    <source>
        <dbReference type="SAM" id="SignalP"/>
    </source>
</evidence>
<dbReference type="RefSeq" id="XP_029345653.1">
    <property type="nucleotide sequence ID" value="XM_029489793.1"/>
</dbReference>
<comment type="subcellular location">
    <subcellularLocation>
        <location evidence="1">Cell membrane</location>
    </subcellularLocation>
</comment>
<feature type="domain" description="Ig-like" evidence="10">
    <location>
        <begin position="136"/>
        <end position="221"/>
    </location>
</feature>
<sequence>MYTGPGHVLVAIAIVLVVASALSPSRGELIVEMPKFAEPITNVTAPVGREATIVCIVDDLGSYKVAWLRVDTQTILTIHNHVITKNHRIGVSHSDHRTWNIHIKEVRESDKGWYMCQINTDPMKSQLGFLDIVVPPDILDYPTSTDMNIREGSNVSLRCAASGSPAPNITWRKEGTENIRLEHSQQVHSVEGPVLNLTRISRSHMGAYLCIASNGVPPSVSKRIMLVVNFPPMIWIQNQLIGAFIGQSLTLECLSEAHPKSINYWTREAGEIIAHGEKYEPEEFVTEQYKTRMKLTIKSVTAEDYGTYKCLSRNALGDTDGTIKIYQVANNGGHSTTRPKHRYKNRNRTRIRAQSNDIRDSAFLSKDENNELQTHYDDDGEFEEYDSGSQTHELAFYTAILCVIVLVYGHE</sequence>
<feature type="chain" id="PRO_5035945735" description="Ig-like domain-containing protein" evidence="9">
    <location>
        <begin position="22"/>
        <end position="411"/>
    </location>
</feature>
<dbReference type="GeneID" id="100162825"/>
<keyword evidence="2" id="KW-1003">Cell membrane</keyword>